<accession>A0A0U5BH54</accession>
<dbReference type="Proteomes" id="UP000068250">
    <property type="component" value="Chromosome I"/>
</dbReference>
<sequence length="91" mass="10218">MRAFRGQMSDNQPIRRSLPEKQKQLRDLKETLAAMKSHTSPALKESVRKRIAQLEAELTAAPVLKSNRSGGAPRAKQERGSTPRRPTIRSI</sequence>
<protein>
    <submittedName>
        <fullName evidence="2">Uncharacterized protein</fullName>
    </submittedName>
</protein>
<dbReference type="AlphaFoldDB" id="A0A0U5BH54"/>
<evidence type="ECO:0000313" key="5">
    <source>
        <dbReference type="Proteomes" id="UP000657200"/>
    </source>
</evidence>
<dbReference type="STRING" id="431306.AGA_954"/>
<evidence type="ECO:0000313" key="3">
    <source>
        <dbReference type="EMBL" id="NHO39547.1"/>
    </source>
</evidence>
<dbReference type="OrthoDB" id="7306959at2"/>
<reference evidence="4" key="2">
    <citation type="submission" date="2014-09" db="EMBL/GenBank/DDBJ databases">
        <authorList>
            <person name="Illeghems K.G."/>
        </authorList>
    </citation>
    <scope>NUCLEOTIDE SEQUENCE [LARGE SCALE GENOMIC DNA]</scope>
    <source>
        <strain evidence="4">LMG 23848T</strain>
    </source>
</reference>
<dbReference type="PATRIC" id="fig|431306.5.peg.959"/>
<evidence type="ECO:0000313" key="4">
    <source>
        <dbReference type="Proteomes" id="UP000068250"/>
    </source>
</evidence>
<feature type="region of interest" description="Disordered" evidence="1">
    <location>
        <begin position="1"/>
        <end position="25"/>
    </location>
</feature>
<dbReference type="EMBL" id="LN609302">
    <property type="protein sequence ID" value="CEF54742.1"/>
    <property type="molecule type" value="Genomic_DNA"/>
</dbReference>
<organism evidence="2 4">
    <name type="scientific">Acetobacter ghanensis</name>
    <dbReference type="NCBI Taxonomy" id="431306"/>
    <lineage>
        <taxon>Bacteria</taxon>
        <taxon>Pseudomonadati</taxon>
        <taxon>Pseudomonadota</taxon>
        <taxon>Alphaproteobacteria</taxon>
        <taxon>Acetobacterales</taxon>
        <taxon>Acetobacteraceae</taxon>
        <taxon>Acetobacter</taxon>
    </lineage>
</organism>
<feature type="region of interest" description="Disordered" evidence="1">
    <location>
        <begin position="57"/>
        <end position="91"/>
    </location>
</feature>
<dbReference type="EMBL" id="WOTE01000003">
    <property type="protein sequence ID" value="NHO39547.1"/>
    <property type="molecule type" value="Genomic_DNA"/>
</dbReference>
<dbReference type="RefSeq" id="WP_059024639.1">
    <property type="nucleotide sequence ID" value="NZ_JBNZCO010000009.1"/>
</dbReference>
<keyword evidence="5" id="KW-1185">Reference proteome</keyword>
<gene>
    <name evidence="2" type="ORF">AGA_954</name>
    <name evidence="3" type="ORF">GOB80_07580</name>
</gene>
<proteinExistence type="predicted"/>
<evidence type="ECO:0000313" key="2">
    <source>
        <dbReference type="EMBL" id="CEF54742.1"/>
    </source>
</evidence>
<reference evidence="3 5" key="3">
    <citation type="journal article" date="2020" name="Int. J. Syst. Evol. Microbiol.">
        <title>Novel acetic acid bacteria from cider fermentations: Acetobacter conturbans sp. nov. and Acetobacter fallax sp. nov.</title>
        <authorList>
            <person name="Sombolestani A.S."/>
            <person name="Cleenwerck I."/>
            <person name="Cnockaert M."/>
            <person name="Borremans W."/>
            <person name="Wieme A.D."/>
            <person name="De Vuyst L."/>
            <person name="Vandamme P."/>
        </authorList>
    </citation>
    <scope>NUCLEOTIDE SEQUENCE [LARGE SCALE GENOMIC DNA]</scope>
    <source>
        <strain evidence="3 5">LMG 23848</strain>
    </source>
</reference>
<evidence type="ECO:0000256" key="1">
    <source>
        <dbReference type="SAM" id="MobiDB-lite"/>
    </source>
</evidence>
<name>A0A0U5BH54_9PROT</name>
<reference evidence="2" key="1">
    <citation type="submission" date="2014-09" db="EMBL/GenBank/DDBJ databases">
        <authorList>
            <person name="Magalhaes I.L.F."/>
            <person name="Oliveira U."/>
            <person name="Santos F.R."/>
            <person name="Vidigal T.H.D.A."/>
            <person name="Brescovit A.D."/>
            <person name="Santos A.J."/>
        </authorList>
    </citation>
    <scope>NUCLEOTIDE SEQUENCE</scope>
    <source>
        <strain evidence="2">LMG 23848T</strain>
    </source>
</reference>
<dbReference type="Proteomes" id="UP000657200">
    <property type="component" value="Unassembled WGS sequence"/>
</dbReference>